<feature type="compositionally biased region" description="Polar residues" evidence="1">
    <location>
        <begin position="62"/>
        <end position="71"/>
    </location>
</feature>
<reference evidence="2" key="1">
    <citation type="submission" date="2021-01" db="EMBL/GenBank/DDBJ databases">
        <authorList>
            <person name="Kaushik A."/>
        </authorList>
    </citation>
    <scope>NUCLEOTIDE SEQUENCE</scope>
    <source>
        <strain evidence="2">AG6-10EEA</strain>
    </source>
</reference>
<dbReference type="EMBL" id="CAJMXA010004084">
    <property type="protein sequence ID" value="CAE6533991.1"/>
    <property type="molecule type" value="Genomic_DNA"/>
</dbReference>
<sequence length="84" mass="9301">MRTDEVAVGWHEVAGSKINILWDSLEMLRDLLVLRANYVTGRWKVARVEKAKAEGGSVGNGHVTTALSKSDTNLRRRVADAPQK</sequence>
<name>A0A8H3DR99_9AGAM</name>
<accession>A0A8H3DR99</accession>
<protein>
    <submittedName>
        <fullName evidence="2">Uncharacterized protein</fullName>
    </submittedName>
</protein>
<evidence type="ECO:0000256" key="1">
    <source>
        <dbReference type="SAM" id="MobiDB-lite"/>
    </source>
</evidence>
<evidence type="ECO:0000313" key="2">
    <source>
        <dbReference type="EMBL" id="CAE6533991.1"/>
    </source>
</evidence>
<gene>
    <name evidence="2" type="ORF">RDB_LOCUS174113</name>
</gene>
<dbReference type="AlphaFoldDB" id="A0A8H3DR99"/>
<comment type="caution">
    <text evidence="2">The sequence shown here is derived from an EMBL/GenBank/DDBJ whole genome shotgun (WGS) entry which is preliminary data.</text>
</comment>
<dbReference type="Proteomes" id="UP000663853">
    <property type="component" value="Unassembled WGS sequence"/>
</dbReference>
<feature type="compositionally biased region" description="Basic and acidic residues" evidence="1">
    <location>
        <begin position="72"/>
        <end position="84"/>
    </location>
</feature>
<feature type="region of interest" description="Disordered" evidence="1">
    <location>
        <begin position="55"/>
        <end position="84"/>
    </location>
</feature>
<proteinExistence type="predicted"/>
<organism evidence="2 3">
    <name type="scientific">Rhizoctonia solani</name>
    <dbReference type="NCBI Taxonomy" id="456999"/>
    <lineage>
        <taxon>Eukaryota</taxon>
        <taxon>Fungi</taxon>
        <taxon>Dikarya</taxon>
        <taxon>Basidiomycota</taxon>
        <taxon>Agaricomycotina</taxon>
        <taxon>Agaricomycetes</taxon>
        <taxon>Cantharellales</taxon>
        <taxon>Ceratobasidiaceae</taxon>
        <taxon>Rhizoctonia</taxon>
    </lineage>
</organism>
<evidence type="ECO:0000313" key="3">
    <source>
        <dbReference type="Proteomes" id="UP000663853"/>
    </source>
</evidence>